<feature type="domain" description="Disease resistance R13L4/SHOC-2-like LRR" evidence="2">
    <location>
        <begin position="1"/>
        <end position="155"/>
    </location>
</feature>
<protein>
    <recommendedName>
        <fullName evidence="2">Disease resistance R13L4/SHOC-2-like LRR domain-containing protein</fullName>
    </recommendedName>
</protein>
<reference evidence="3" key="1">
    <citation type="journal article" date="2013" name="Nat. Commun.">
        <title>Whole-genome sequencing of Oryza brachyantha reveals mechanisms underlying Oryza genome evolution.</title>
        <authorList>
            <person name="Chen J."/>
            <person name="Huang Q."/>
            <person name="Gao D."/>
            <person name="Wang J."/>
            <person name="Lang Y."/>
            <person name="Liu T."/>
            <person name="Li B."/>
            <person name="Bai Z."/>
            <person name="Luis Goicoechea J."/>
            <person name="Liang C."/>
            <person name="Chen C."/>
            <person name="Zhang W."/>
            <person name="Sun S."/>
            <person name="Liao Y."/>
            <person name="Zhang X."/>
            <person name="Yang L."/>
            <person name="Song C."/>
            <person name="Wang M."/>
            <person name="Shi J."/>
            <person name="Liu G."/>
            <person name="Liu J."/>
            <person name="Zhou H."/>
            <person name="Zhou W."/>
            <person name="Yu Q."/>
            <person name="An N."/>
            <person name="Chen Y."/>
            <person name="Cai Q."/>
            <person name="Wang B."/>
            <person name="Liu B."/>
            <person name="Min J."/>
            <person name="Huang Y."/>
            <person name="Wu H."/>
            <person name="Li Z."/>
            <person name="Zhang Y."/>
            <person name="Yin Y."/>
            <person name="Song W."/>
            <person name="Jiang J."/>
            <person name="Jackson S.A."/>
            <person name="Wing R.A."/>
            <person name="Wang J."/>
            <person name="Chen M."/>
        </authorList>
    </citation>
    <scope>NUCLEOTIDE SEQUENCE [LARGE SCALE GENOMIC DNA]</scope>
    <source>
        <strain evidence="3">cv. IRGC 101232</strain>
    </source>
</reference>
<name>J3NDK6_ORYBR</name>
<dbReference type="Pfam" id="PF23598">
    <property type="entry name" value="LRR_14"/>
    <property type="match status" value="1"/>
</dbReference>
<dbReference type="STRING" id="4533.J3NDK6"/>
<accession>J3NDK6</accession>
<evidence type="ECO:0000313" key="3">
    <source>
        <dbReference type="EnsemblPlants" id="OB12G20640.1"/>
    </source>
</evidence>
<dbReference type="Proteomes" id="UP000006038">
    <property type="component" value="Chromosome 12"/>
</dbReference>
<organism evidence="3">
    <name type="scientific">Oryza brachyantha</name>
    <name type="common">malo sina</name>
    <dbReference type="NCBI Taxonomy" id="4533"/>
    <lineage>
        <taxon>Eukaryota</taxon>
        <taxon>Viridiplantae</taxon>
        <taxon>Streptophyta</taxon>
        <taxon>Embryophyta</taxon>
        <taxon>Tracheophyta</taxon>
        <taxon>Spermatophyta</taxon>
        <taxon>Magnoliopsida</taxon>
        <taxon>Liliopsida</taxon>
        <taxon>Poales</taxon>
        <taxon>Poaceae</taxon>
        <taxon>BOP clade</taxon>
        <taxon>Oryzoideae</taxon>
        <taxon>Oryzeae</taxon>
        <taxon>Oryzinae</taxon>
        <taxon>Oryza</taxon>
    </lineage>
</organism>
<reference evidence="3" key="2">
    <citation type="submission" date="2013-04" db="UniProtKB">
        <authorList>
            <consortium name="EnsemblPlants"/>
        </authorList>
    </citation>
    <scope>IDENTIFICATION</scope>
</reference>
<evidence type="ECO:0000313" key="4">
    <source>
        <dbReference type="Proteomes" id="UP000006038"/>
    </source>
</evidence>
<dbReference type="HOGENOM" id="CLU_1491238_0_0_1"/>
<sequence>MGHLTQLRTLSITRVSTSHVRDLWTSIKKMIKLTRLAVSTKRHVRSPQLGTPTYLQKFYLSSDKSVKHHDWRPSFAIFSRWSGLTQDPLGSLLQMPSLVYLDLCEPYDGEALVFRFGWFPKLRELHLIRLQRLNSIEISDGAMMNLSELEFRRAVPEGLGFLRMLKYLRADKMPGGFTRAR</sequence>
<dbReference type="EnsemblPlants" id="OB12G20640.1">
    <property type="protein sequence ID" value="OB12G20640.1"/>
    <property type="gene ID" value="OB12G20640"/>
</dbReference>
<dbReference type="Gramene" id="OB12G20640.1">
    <property type="protein sequence ID" value="OB12G20640.1"/>
    <property type="gene ID" value="OB12G20640"/>
</dbReference>
<dbReference type="Gene3D" id="3.80.10.10">
    <property type="entry name" value="Ribonuclease Inhibitor"/>
    <property type="match status" value="1"/>
</dbReference>
<evidence type="ECO:0000256" key="1">
    <source>
        <dbReference type="ARBA" id="ARBA00022737"/>
    </source>
</evidence>
<evidence type="ECO:0000259" key="2">
    <source>
        <dbReference type="Pfam" id="PF23598"/>
    </source>
</evidence>
<keyword evidence="4" id="KW-1185">Reference proteome</keyword>
<dbReference type="eggNOG" id="KOG4658">
    <property type="taxonomic scope" value="Eukaryota"/>
</dbReference>
<dbReference type="InterPro" id="IPR032675">
    <property type="entry name" value="LRR_dom_sf"/>
</dbReference>
<dbReference type="AlphaFoldDB" id="J3NDK6"/>
<proteinExistence type="predicted"/>
<keyword evidence="1" id="KW-0677">Repeat</keyword>
<dbReference type="SUPFAM" id="SSF52058">
    <property type="entry name" value="L domain-like"/>
    <property type="match status" value="1"/>
</dbReference>
<dbReference type="InterPro" id="IPR055414">
    <property type="entry name" value="LRR_R13L4/SHOC2-like"/>
</dbReference>